<name>A0A9P7JL09_9AGAM</name>
<dbReference type="RefSeq" id="XP_041284693.1">
    <property type="nucleotide sequence ID" value="XM_041442722.1"/>
</dbReference>
<dbReference type="GeneID" id="64704981"/>
<reference evidence="3" key="1">
    <citation type="journal article" date="2020" name="New Phytol.">
        <title>Comparative genomics reveals dynamic genome evolution in host specialist ectomycorrhizal fungi.</title>
        <authorList>
            <person name="Lofgren L.A."/>
            <person name="Nguyen N.H."/>
            <person name="Vilgalys R."/>
            <person name="Ruytinx J."/>
            <person name="Liao H.L."/>
            <person name="Branco S."/>
            <person name="Kuo A."/>
            <person name="LaButti K."/>
            <person name="Lipzen A."/>
            <person name="Andreopoulos W."/>
            <person name="Pangilinan J."/>
            <person name="Riley R."/>
            <person name="Hundley H."/>
            <person name="Na H."/>
            <person name="Barry K."/>
            <person name="Grigoriev I.V."/>
            <person name="Stajich J.E."/>
            <person name="Kennedy P.G."/>
        </authorList>
    </citation>
    <scope>NUCLEOTIDE SEQUENCE</scope>
    <source>
        <strain evidence="3">FC423</strain>
    </source>
</reference>
<feature type="compositionally biased region" description="Basic and acidic residues" evidence="1">
    <location>
        <begin position="1"/>
        <end position="24"/>
    </location>
</feature>
<dbReference type="Proteomes" id="UP000823399">
    <property type="component" value="Unassembled WGS sequence"/>
</dbReference>
<evidence type="ECO:0000256" key="1">
    <source>
        <dbReference type="SAM" id="MobiDB-lite"/>
    </source>
</evidence>
<feature type="region of interest" description="Disordered" evidence="1">
    <location>
        <begin position="1"/>
        <end position="27"/>
    </location>
</feature>
<keyword evidence="2" id="KW-1133">Transmembrane helix</keyword>
<gene>
    <name evidence="3" type="ORF">F5147DRAFT_781946</name>
</gene>
<organism evidence="3 4">
    <name type="scientific">Suillus discolor</name>
    <dbReference type="NCBI Taxonomy" id="1912936"/>
    <lineage>
        <taxon>Eukaryota</taxon>
        <taxon>Fungi</taxon>
        <taxon>Dikarya</taxon>
        <taxon>Basidiomycota</taxon>
        <taxon>Agaricomycotina</taxon>
        <taxon>Agaricomycetes</taxon>
        <taxon>Agaricomycetidae</taxon>
        <taxon>Boletales</taxon>
        <taxon>Suillineae</taxon>
        <taxon>Suillaceae</taxon>
        <taxon>Suillus</taxon>
    </lineage>
</organism>
<evidence type="ECO:0000256" key="2">
    <source>
        <dbReference type="SAM" id="Phobius"/>
    </source>
</evidence>
<evidence type="ECO:0000313" key="4">
    <source>
        <dbReference type="Proteomes" id="UP000823399"/>
    </source>
</evidence>
<proteinExistence type="predicted"/>
<protein>
    <submittedName>
        <fullName evidence="3">Uncharacterized protein</fullName>
    </submittedName>
</protein>
<evidence type="ECO:0000313" key="3">
    <source>
        <dbReference type="EMBL" id="KAG2085575.1"/>
    </source>
</evidence>
<sequence length="132" mass="14819">MTTTTKDDKLLQGHAENDPSERPRSSYLLSYTSAESSRHVPYRRVFGTRADKSLPYLPFAYTQPCVFSETSDPNTSVTSFSICLLENQFGHYGARDRFVLVVLILGASLPTPVFFSFPSNYDYHVCALVPPL</sequence>
<dbReference type="EMBL" id="JABBWM010000165">
    <property type="protein sequence ID" value="KAG2085575.1"/>
    <property type="molecule type" value="Genomic_DNA"/>
</dbReference>
<keyword evidence="2" id="KW-0812">Transmembrane</keyword>
<dbReference type="OrthoDB" id="10275819at2759"/>
<feature type="transmembrane region" description="Helical" evidence="2">
    <location>
        <begin position="98"/>
        <end position="115"/>
    </location>
</feature>
<keyword evidence="4" id="KW-1185">Reference proteome</keyword>
<dbReference type="AlphaFoldDB" id="A0A9P7JL09"/>
<accession>A0A9P7JL09</accession>
<comment type="caution">
    <text evidence="3">The sequence shown here is derived from an EMBL/GenBank/DDBJ whole genome shotgun (WGS) entry which is preliminary data.</text>
</comment>
<keyword evidence="2" id="KW-0472">Membrane</keyword>